<comment type="caution">
    <text evidence="19">The sequence shown here is derived from an EMBL/GenBank/DDBJ whole genome shotgun (WGS) entry which is preliminary data.</text>
</comment>
<keyword evidence="7 17" id="KW-1133">Transmembrane helix</keyword>
<comment type="subcellular location">
    <subcellularLocation>
        <location evidence="1">Cell membrane</location>
        <topology evidence="1">Multi-pass membrane protein</topology>
    </subcellularLocation>
</comment>
<evidence type="ECO:0000256" key="6">
    <source>
        <dbReference type="ARBA" id="ARBA00022729"/>
    </source>
</evidence>
<feature type="transmembrane region" description="Helical" evidence="17">
    <location>
        <begin position="99"/>
        <end position="120"/>
    </location>
</feature>
<evidence type="ECO:0000256" key="12">
    <source>
        <dbReference type="ARBA" id="ARBA00023170"/>
    </source>
</evidence>
<proteinExistence type="inferred from homology"/>
<dbReference type="InterPro" id="IPR000276">
    <property type="entry name" value="GPCR_Rhodpsn"/>
</dbReference>
<keyword evidence="12 16" id="KW-0675">Receptor</keyword>
<keyword evidence="14 16" id="KW-0807">Transducer</keyword>
<evidence type="ECO:0000256" key="4">
    <source>
        <dbReference type="ARBA" id="ARBA00022692"/>
    </source>
</evidence>
<dbReference type="SUPFAM" id="SSF81321">
    <property type="entry name" value="Family A G protein-coupled receptor-like"/>
    <property type="match status" value="1"/>
</dbReference>
<evidence type="ECO:0000256" key="10">
    <source>
        <dbReference type="ARBA" id="ARBA00023136"/>
    </source>
</evidence>
<feature type="transmembrane region" description="Helical" evidence="17">
    <location>
        <begin position="141"/>
        <end position="161"/>
    </location>
</feature>
<evidence type="ECO:0000256" key="11">
    <source>
        <dbReference type="ARBA" id="ARBA00023157"/>
    </source>
</evidence>
<evidence type="ECO:0000313" key="19">
    <source>
        <dbReference type="EMBL" id="CAI9593890.1"/>
    </source>
</evidence>
<dbReference type="PRINTS" id="PR00908">
    <property type="entry name" value="THROMBINR"/>
</dbReference>
<comment type="similarity">
    <text evidence="16">Belongs to the G-protein coupled receptor 1 family.</text>
</comment>
<evidence type="ECO:0000256" key="9">
    <source>
        <dbReference type="ARBA" id="ARBA00023084"/>
    </source>
</evidence>
<evidence type="ECO:0000256" key="14">
    <source>
        <dbReference type="ARBA" id="ARBA00023224"/>
    </source>
</evidence>
<dbReference type="PANTHER" id="PTHR24232:SF20">
    <property type="entry name" value="PROTEINASE-ACTIVATED RECEPTOR 1"/>
    <property type="match status" value="1"/>
</dbReference>
<evidence type="ECO:0000256" key="8">
    <source>
        <dbReference type="ARBA" id="ARBA00023040"/>
    </source>
</evidence>
<feature type="domain" description="G-protein coupled receptors family 1 profile" evidence="18">
    <location>
        <begin position="41"/>
        <end position="292"/>
    </location>
</feature>
<keyword evidence="8 16" id="KW-0297">G-protein coupled receptor</keyword>
<evidence type="ECO:0000256" key="1">
    <source>
        <dbReference type="ARBA" id="ARBA00004651"/>
    </source>
</evidence>
<dbReference type="InterPro" id="IPR003912">
    <property type="entry name" value="Protea_act_rcpt"/>
</dbReference>
<dbReference type="PANTHER" id="PTHR24232">
    <property type="entry name" value="G-PROTEIN COUPLED RECEPTOR"/>
    <property type="match status" value="1"/>
</dbReference>
<organism evidence="19 20">
    <name type="scientific">Staurois parvus</name>
    <dbReference type="NCBI Taxonomy" id="386267"/>
    <lineage>
        <taxon>Eukaryota</taxon>
        <taxon>Metazoa</taxon>
        <taxon>Chordata</taxon>
        <taxon>Craniata</taxon>
        <taxon>Vertebrata</taxon>
        <taxon>Euteleostomi</taxon>
        <taxon>Amphibia</taxon>
        <taxon>Batrachia</taxon>
        <taxon>Anura</taxon>
        <taxon>Neobatrachia</taxon>
        <taxon>Ranoidea</taxon>
        <taxon>Ranidae</taxon>
        <taxon>Staurois</taxon>
    </lineage>
</organism>
<dbReference type="EMBL" id="CATNWA010016594">
    <property type="protein sequence ID" value="CAI9593890.1"/>
    <property type="molecule type" value="Genomic_DNA"/>
</dbReference>
<keyword evidence="3" id="KW-1003">Cell membrane</keyword>
<dbReference type="PROSITE" id="PS00237">
    <property type="entry name" value="G_PROTEIN_RECEP_F1_1"/>
    <property type="match status" value="1"/>
</dbReference>
<dbReference type="PRINTS" id="PR01428">
    <property type="entry name" value="PROTEASEAR"/>
</dbReference>
<feature type="transmembrane region" description="Helical" evidence="17">
    <location>
        <begin position="271"/>
        <end position="294"/>
    </location>
</feature>
<keyword evidence="10 17" id="KW-0472">Membrane</keyword>
<dbReference type="InterPro" id="IPR000935">
    <property type="entry name" value="Thrmbn_rcpt"/>
</dbReference>
<sequence length="331" mass="37801">MGDETNRTSISEDVLAYLRSPWLTKFAPAVYTVVFLISLPLNLTAIMIFLCKIQVKTPAVVFMLNLAVADILLVVLMPFEIIYRSSGNHWVMGEGMCRFVTVVSFCNMNCSILLMTSISVDRFLSVVYPMQSLLWRTVSRAWYVCLFIWMVSIASAVPLLISQLTVRIDQLNITVCYDTTAHKGFETIYFHYFTAYISIFFLLPFIVTIFCYAGTIRSLSSPKIESTFKKSRSVCLCITVLFEFIICFGPTNTFFLLNYLNINKPFGDSMYFAYIMSFTISSISCCLDPVIYYCGSSKFVKYIYSLVCCGKTEADHKQKDRRLPVFYRAGI</sequence>
<name>A0ABN9FA28_9NEOB</name>
<dbReference type="Pfam" id="PF00001">
    <property type="entry name" value="7tm_1"/>
    <property type="match status" value="1"/>
</dbReference>
<dbReference type="PROSITE" id="PS50262">
    <property type="entry name" value="G_PROTEIN_RECEP_F1_2"/>
    <property type="match status" value="1"/>
</dbReference>
<feature type="transmembrane region" description="Helical" evidence="17">
    <location>
        <begin position="58"/>
        <end position="79"/>
    </location>
</feature>
<evidence type="ECO:0000256" key="3">
    <source>
        <dbReference type="ARBA" id="ARBA00022475"/>
    </source>
</evidence>
<evidence type="ECO:0000256" key="15">
    <source>
        <dbReference type="ARBA" id="ARBA00031780"/>
    </source>
</evidence>
<dbReference type="InterPro" id="IPR017452">
    <property type="entry name" value="GPCR_Rhodpsn_7TM"/>
</dbReference>
<evidence type="ECO:0000256" key="7">
    <source>
        <dbReference type="ARBA" id="ARBA00022989"/>
    </source>
</evidence>
<keyword evidence="5" id="KW-0356">Hemostasis</keyword>
<feature type="transmembrane region" description="Helical" evidence="17">
    <location>
        <begin position="189"/>
        <end position="213"/>
    </location>
</feature>
<keyword evidence="11" id="KW-1015">Disulfide bond</keyword>
<evidence type="ECO:0000259" key="18">
    <source>
        <dbReference type="PROSITE" id="PS50262"/>
    </source>
</evidence>
<evidence type="ECO:0000256" key="17">
    <source>
        <dbReference type="SAM" id="Phobius"/>
    </source>
</evidence>
<keyword evidence="4 16" id="KW-0812">Transmembrane</keyword>
<feature type="transmembrane region" description="Helical" evidence="17">
    <location>
        <begin position="29"/>
        <end position="51"/>
    </location>
</feature>
<keyword evidence="6" id="KW-0732">Signal</keyword>
<feature type="transmembrane region" description="Helical" evidence="17">
    <location>
        <begin position="234"/>
        <end position="259"/>
    </location>
</feature>
<reference evidence="19" key="1">
    <citation type="submission" date="2023-05" db="EMBL/GenBank/DDBJ databases">
        <authorList>
            <person name="Stuckert A."/>
        </authorList>
    </citation>
    <scope>NUCLEOTIDE SEQUENCE</scope>
</reference>
<evidence type="ECO:0000256" key="5">
    <source>
        <dbReference type="ARBA" id="ARBA00022696"/>
    </source>
</evidence>
<gene>
    <name evidence="19" type="ORF">SPARVUS_LOCUS11637432</name>
</gene>
<evidence type="ECO:0000256" key="2">
    <source>
        <dbReference type="ARBA" id="ARBA00019705"/>
    </source>
</evidence>
<keyword evidence="9" id="KW-0094">Blood coagulation</keyword>
<dbReference type="PRINTS" id="PR00237">
    <property type="entry name" value="GPCRRHODOPSN"/>
</dbReference>
<dbReference type="Gene3D" id="1.20.1070.10">
    <property type="entry name" value="Rhodopsin 7-helix transmembrane proteins"/>
    <property type="match status" value="1"/>
</dbReference>
<evidence type="ECO:0000256" key="16">
    <source>
        <dbReference type="RuleBase" id="RU000688"/>
    </source>
</evidence>
<keyword evidence="20" id="KW-1185">Reference proteome</keyword>
<keyword evidence="13" id="KW-0325">Glycoprotein</keyword>
<evidence type="ECO:0000313" key="20">
    <source>
        <dbReference type="Proteomes" id="UP001162483"/>
    </source>
</evidence>
<protein>
    <recommendedName>
        <fullName evidence="2">Proteinase-activated receptor 1</fullName>
    </recommendedName>
    <alternativeName>
        <fullName evidence="15">Thrombin receptor</fullName>
    </alternativeName>
</protein>
<evidence type="ECO:0000256" key="13">
    <source>
        <dbReference type="ARBA" id="ARBA00023180"/>
    </source>
</evidence>
<accession>A0ABN9FA28</accession>
<dbReference type="Proteomes" id="UP001162483">
    <property type="component" value="Unassembled WGS sequence"/>
</dbReference>